<sequence length="99" mass="11038">MEHTLILTFSIFLATLSSSHLSKQYGPNFSLWLGKQFVVAGSSANLTQECFTTNDITFASSPQIAIGKYLGYDYTTAVWAPYGAHWRNVQKIQTLELLS</sequence>
<keyword evidence="2" id="KW-0479">Metal-binding</keyword>
<dbReference type="Proteomes" id="UP000017836">
    <property type="component" value="Unassembled WGS sequence"/>
</dbReference>
<keyword evidence="1" id="KW-0349">Heme</keyword>
<evidence type="ECO:0000256" key="1">
    <source>
        <dbReference type="ARBA" id="ARBA00022617"/>
    </source>
</evidence>
<reference evidence="7" key="1">
    <citation type="journal article" date="2013" name="Science">
        <title>The Amborella genome and the evolution of flowering plants.</title>
        <authorList>
            <consortium name="Amborella Genome Project"/>
        </authorList>
    </citation>
    <scope>NUCLEOTIDE SEQUENCE [LARGE SCALE GENOMIC DNA]</scope>
</reference>
<evidence type="ECO:0000256" key="4">
    <source>
        <dbReference type="ARBA" id="ARBA00023004"/>
    </source>
</evidence>
<dbReference type="GO" id="GO:0016705">
    <property type="term" value="F:oxidoreductase activity, acting on paired donors, with incorporation or reduction of molecular oxygen"/>
    <property type="evidence" value="ECO:0007669"/>
    <property type="project" value="InterPro"/>
</dbReference>
<dbReference type="EMBL" id="KI392060">
    <property type="protein sequence ID" value="ERN20271.1"/>
    <property type="molecule type" value="Genomic_DNA"/>
</dbReference>
<dbReference type="AlphaFoldDB" id="U5D3T3"/>
<evidence type="ECO:0000313" key="6">
    <source>
        <dbReference type="EMBL" id="ERN20271.1"/>
    </source>
</evidence>
<dbReference type="PANTHER" id="PTHR47947">
    <property type="entry name" value="CYTOCHROME P450 82C3-RELATED"/>
    <property type="match status" value="1"/>
</dbReference>
<organism evidence="6 7">
    <name type="scientific">Amborella trichopoda</name>
    <dbReference type="NCBI Taxonomy" id="13333"/>
    <lineage>
        <taxon>Eukaryota</taxon>
        <taxon>Viridiplantae</taxon>
        <taxon>Streptophyta</taxon>
        <taxon>Embryophyta</taxon>
        <taxon>Tracheophyta</taxon>
        <taxon>Spermatophyta</taxon>
        <taxon>Magnoliopsida</taxon>
        <taxon>Amborellales</taxon>
        <taxon>Amborellaceae</taxon>
        <taxon>Amborella</taxon>
    </lineage>
</organism>
<keyword evidence="3" id="KW-0560">Oxidoreductase</keyword>
<dbReference type="HOGENOM" id="CLU_2323568_0_0_1"/>
<dbReference type="GO" id="GO:0005506">
    <property type="term" value="F:iron ion binding"/>
    <property type="evidence" value="ECO:0007669"/>
    <property type="project" value="InterPro"/>
</dbReference>
<keyword evidence="7" id="KW-1185">Reference proteome</keyword>
<protein>
    <recommendedName>
        <fullName evidence="8">Cytochrome P450</fullName>
    </recommendedName>
</protein>
<proteinExistence type="predicted"/>
<evidence type="ECO:0000256" key="3">
    <source>
        <dbReference type="ARBA" id="ARBA00023002"/>
    </source>
</evidence>
<dbReference type="Gene3D" id="1.10.630.10">
    <property type="entry name" value="Cytochrome P450"/>
    <property type="match status" value="1"/>
</dbReference>
<evidence type="ECO:0000256" key="5">
    <source>
        <dbReference type="SAM" id="SignalP"/>
    </source>
</evidence>
<dbReference type="GO" id="GO:0020037">
    <property type="term" value="F:heme binding"/>
    <property type="evidence" value="ECO:0007669"/>
    <property type="project" value="InterPro"/>
</dbReference>
<accession>U5D3T3</accession>
<feature type="chain" id="PRO_5004658904" description="Cytochrome P450" evidence="5">
    <location>
        <begin position="20"/>
        <end position="99"/>
    </location>
</feature>
<dbReference type="InterPro" id="IPR050651">
    <property type="entry name" value="Plant_Cytochrome_P450_Monoox"/>
</dbReference>
<name>U5D3T3_AMBTC</name>
<gene>
    <name evidence="6" type="ORF">AMTR_s00066p00166760</name>
</gene>
<evidence type="ECO:0000256" key="2">
    <source>
        <dbReference type="ARBA" id="ARBA00022723"/>
    </source>
</evidence>
<keyword evidence="5" id="KW-0732">Signal</keyword>
<dbReference type="OMA" id="MANHGKP"/>
<keyword evidence="4" id="KW-0408">Iron</keyword>
<feature type="signal peptide" evidence="5">
    <location>
        <begin position="1"/>
        <end position="19"/>
    </location>
</feature>
<evidence type="ECO:0008006" key="8">
    <source>
        <dbReference type="Google" id="ProtNLM"/>
    </source>
</evidence>
<dbReference type="InterPro" id="IPR036396">
    <property type="entry name" value="Cyt_P450_sf"/>
</dbReference>
<dbReference type="Gramene" id="ERN20271">
    <property type="protein sequence ID" value="ERN20271"/>
    <property type="gene ID" value="AMTR_s00066p00166760"/>
</dbReference>
<dbReference type="PANTHER" id="PTHR47947:SF51">
    <property type="entry name" value="CYTOCHROME P450"/>
    <property type="match status" value="1"/>
</dbReference>
<dbReference type="eggNOG" id="KOG0156">
    <property type="taxonomic scope" value="Eukaryota"/>
</dbReference>
<dbReference type="SUPFAM" id="SSF48264">
    <property type="entry name" value="Cytochrome P450"/>
    <property type="match status" value="1"/>
</dbReference>
<evidence type="ECO:0000313" key="7">
    <source>
        <dbReference type="Proteomes" id="UP000017836"/>
    </source>
</evidence>
<dbReference type="GO" id="GO:0004497">
    <property type="term" value="F:monooxygenase activity"/>
    <property type="evidence" value="ECO:0007669"/>
    <property type="project" value="InterPro"/>
</dbReference>